<evidence type="ECO:0000313" key="3">
    <source>
        <dbReference type="Proteomes" id="UP001454036"/>
    </source>
</evidence>
<feature type="compositionally biased region" description="Basic residues" evidence="1">
    <location>
        <begin position="78"/>
        <end position="89"/>
    </location>
</feature>
<feature type="compositionally biased region" description="Acidic residues" evidence="1">
    <location>
        <begin position="95"/>
        <end position="113"/>
    </location>
</feature>
<dbReference type="Proteomes" id="UP001454036">
    <property type="component" value="Unassembled WGS sequence"/>
</dbReference>
<feature type="compositionally biased region" description="Acidic residues" evidence="1">
    <location>
        <begin position="137"/>
        <end position="149"/>
    </location>
</feature>
<feature type="compositionally biased region" description="Basic and acidic residues" evidence="1">
    <location>
        <begin position="124"/>
        <end position="136"/>
    </location>
</feature>
<gene>
    <name evidence="2" type="ORF">LIER_29857</name>
</gene>
<dbReference type="AlphaFoldDB" id="A0AAV3RQT4"/>
<proteinExistence type="predicted"/>
<keyword evidence="3" id="KW-1185">Reference proteome</keyword>
<feature type="compositionally biased region" description="Basic and acidic residues" evidence="1">
    <location>
        <begin position="64"/>
        <end position="77"/>
    </location>
</feature>
<evidence type="ECO:0000256" key="1">
    <source>
        <dbReference type="SAM" id="MobiDB-lite"/>
    </source>
</evidence>
<feature type="compositionally biased region" description="Basic residues" evidence="1">
    <location>
        <begin position="45"/>
        <end position="56"/>
    </location>
</feature>
<name>A0AAV3RQT4_LITER</name>
<feature type="compositionally biased region" description="Polar residues" evidence="1">
    <location>
        <begin position="1"/>
        <end position="13"/>
    </location>
</feature>
<dbReference type="EMBL" id="BAABME010010426">
    <property type="protein sequence ID" value="GAA0178579.1"/>
    <property type="molecule type" value="Genomic_DNA"/>
</dbReference>
<sequence length="169" mass="18863">MKVTPSVTDTCVETTERLERSTVGQGVGDTLDANLDINPKVAGHEKKKSKKRKHKKVANDGESSEPKKKLCKEERAAKKARKVERRARRGAQEAAETDVAEDVIPEEAEESVPEEVIPPVTKLSGDDKWLPDHEPQGEDAQEDVQDSDTEDVAVVMNRKRKSKRKLKLN</sequence>
<feature type="region of interest" description="Disordered" evidence="1">
    <location>
        <begin position="1"/>
        <end position="149"/>
    </location>
</feature>
<organism evidence="2 3">
    <name type="scientific">Lithospermum erythrorhizon</name>
    <name type="common">Purple gromwell</name>
    <name type="synonym">Lithospermum officinale var. erythrorhizon</name>
    <dbReference type="NCBI Taxonomy" id="34254"/>
    <lineage>
        <taxon>Eukaryota</taxon>
        <taxon>Viridiplantae</taxon>
        <taxon>Streptophyta</taxon>
        <taxon>Embryophyta</taxon>
        <taxon>Tracheophyta</taxon>
        <taxon>Spermatophyta</taxon>
        <taxon>Magnoliopsida</taxon>
        <taxon>eudicotyledons</taxon>
        <taxon>Gunneridae</taxon>
        <taxon>Pentapetalae</taxon>
        <taxon>asterids</taxon>
        <taxon>lamiids</taxon>
        <taxon>Boraginales</taxon>
        <taxon>Boraginaceae</taxon>
        <taxon>Boraginoideae</taxon>
        <taxon>Lithospermeae</taxon>
        <taxon>Lithospermum</taxon>
    </lineage>
</organism>
<evidence type="ECO:0000313" key="2">
    <source>
        <dbReference type="EMBL" id="GAA0178579.1"/>
    </source>
</evidence>
<protein>
    <submittedName>
        <fullName evidence="2">Uncharacterized protein</fullName>
    </submittedName>
</protein>
<comment type="caution">
    <text evidence="2">The sequence shown here is derived from an EMBL/GenBank/DDBJ whole genome shotgun (WGS) entry which is preliminary data.</text>
</comment>
<reference evidence="2 3" key="1">
    <citation type="submission" date="2024-01" db="EMBL/GenBank/DDBJ databases">
        <title>The complete chloroplast genome sequence of Lithospermum erythrorhizon: insights into the phylogenetic relationship among Boraginaceae species and the maternal lineages of purple gromwells.</title>
        <authorList>
            <person name="Okada T."/>
            <person name="Watanabe K."/>
        </authorList>
    </citation>
    <scope>NUCLEOTIDE SEQUENCE [LARGE SCALE GENOMIC DNA]</scope>
</reference>
<accession>A0AAV3RQT4</accession>